<keyword evidence="5" id="KW-0597">Phosphoprotein</keyword>
<dbReference type="GO" id="GO:0070566">
    <property type="term" value="F:adenylyltransferase activity"/>
    <property type="evidence" value="ECO:0007669"/>
    <property type="project" value="TreeGrafter"/>
</dbReference>
<dbReference type="InterPro" id="IPR013120">
    <property type="entry name" value="FAR_NAD-bd"/>
</dbReference>
<dbReference type="GO" id="GO:0031177">
    <property type="term" value="F:phosphopantetheine binding"/>
    <property type="evidence" value="ECO:0007669"/>
    <property type="project" value="InterPro"/>
</dbReference>
<evidence type="ECO:0000256" key="8">
    <source>
        <dbReference type="ARBA" id="ARBA00022827"/>
    </source>
</evidence>
<evidence type="ECO:0000256" key="3">
    <source>
        <dbReference type="ARBA" id="ARBA00009347"/>
    </source>
</evidence>
<dbReference type="Pfam" id="PF02771">
    <property type="entry name" value="Acyl-CoA_dh_N"/>
    <property type="match status" value="1"/>
</dbReference>
<reference evidence="13" key="1">
    <citation type="submission" date="2021-05" db="EMBL/GenBank/DDBJ databases">
        <authorList>
            <person name="Pietrasiak N."/>
            <person name="Ward R."/>
            <person name="Stajich J.E."/>
            <person name="Kurbessoian T."/>
        </authorList>
    </citation>
    <scope>NUCLEOTIDE SEQUENCE</scope>
    <source>
        <strain evidence="13">UHER 2000/2452</strain>
    </source>
</reference>
<dbReference type="InterPro" id="IPR042099">
    <property type="entry name" value="ANL_N_sf"/>
</dbReference>
<keyword evidence="9" id="KW-0276">Fatty acid metabolism</keyword>
<dbReference type="Pfam" id="PF00501">
    <property type="entry name" value="AMP-binding"/>
    <property type="match status" value="1"/>
</dbReference>
<keyword evidence="8" id="KW-0274">FAD</keyword>
<dbReference type="InterPro" id="IPR000873">
    <property type="entry name" value="AMP-dep_synth/lig_dom"/>
</dbReference>
<evidence type="ECO:0000256" key="2">
    <source>
        <dbReference type="ARBA" id="ARBA00006432"/>
    </source>
</evidence>
<dbReference type="Gene3D" id="2.40.110.10">
    <property type="entry name" value="Butyryl-CoA Dehydrogenase, subunit A, domain 2"/>
    <property type="match status" value="1"/>
</dbReference>
<dbReference type="Gene3D" id="3.40.50.12780">
    <property type="entry name" value="N-terminal domain of ligase-like"/>
    <property type="match status" value="1"/>
</dbReference>
<dbReference type="GO" id="GO:0071766">
    <property type="term" value="P:Actinobacterium-type cell wall biogenesis"/>
    <property type="evidence" value="ECO:0007669"/>
    <property type="project" value="UniProtKB-ARBA"/>
</dbReference>
<dbReference type="PROSITE" id="PS00455">
    <property type="entry name" value="AMP_BINDING"/>
    <property type="match status" value="1"/>
</dbReference>
<gene>
    <name evidence="13" type="ORF">KME15_21000</name>
</gene>
<keyword evidence="6" id="KW-0436">Ligase</keyword>
<dbReference type="Gene3D" id="1.20.140.10">
    <property type="entry name" value="Butyryl-CoA Dehydrogenase, subunit A, domain 3"/>
    <property type="match status" value="1"/>
</dbReference>
<dbReference type="InterPro" id="IPR036250">
    <property type="entry name" value="AcylCo_DH-like_C"/>
</dbReference>
<dbReference type="EMBL" id="JAHHHD010000031">
    <property type="protein sequence ID" value="MBW4661162.1"/>
    <property type="molecule type" value="Genomic_DNA"/>
</dbReference>
<comment type="caution">
    <text evidence="13">The sequence shown here is derived from an EMBL/GenBank/DDBJ whole genome shotgun (WGS) entry which is preliminary data.</text>
</comment>
<evidence type="ECO:0000256" key="10">
    <source>
        <dbReference type="ARBA" id="ARBA00023098"/>
    </source>
</evidence>
<dbReference type="Pfam" id="PF07993">
    <property type="entry name" value="NAD_binding_4"/>
    <property type="match status" value="1"/>
</dbReference>
<evidence type="ECO:0000256" key="4">
    <source>
        <dbReference type="ARBA" id="ARBA00022450"/>
    </source>
</evidence>
<dbReference type="SUPFAM" id="SSF47336">
    <property type="entry name" value="ACP-like"/>
    <property type="match status" value="1"/>
</dbReference>
<feature type="domain" description="Carrier" evidence="12">
    <location>
        <begin position="1200"/>
        <end position="1280"/>
    </location>
</feature>
<dbReference type="GO" id="GO:0005886">
    <property type="term" value="C:plasma membrane"/>
    <property type="evidence" value="ECO:0007669"/>
    <property type="project" value="TreeGrafter"/>
</dbReference>
<dbReference type="InterPro" id="IPR010080">
    <property type="entry name" value="Thioester_reductase-like_dom"/>
</dbReference>
<dbReference type="Gene3D" id="1.10.540.10">
    <property type="entry name" value="Acyl-CoA dehydrogenase/oxidase, N-terminal domain"/>
    <property type="match status" value="1"/>
</dbReference>
<evidence type="ECO:0000256" key="6">
    <source>
        <dbReference type="ARBA" id="ARBA00022598"/>
    </source>
</evidence>
<reference evidence="13" key="2">
    <citation type="journal article" date="2022" name="Microbiol. Resour. Announc.">
        <title>Metagenome Sequencing to Explore Phylogenomics of Terrestrial Cyanobacteria.</title>
        <authorList>
            <person name="Ward R.D."/>
            <person name="Stajich J.E."/>
            <person name="Johansen J.R."/>
            <person name="Huntemann M."/>
            <person name="Clum A."/>
            <person name="Foster B."/>
            <person name="Foster B."/>
            <person name="Roux S."/>
            <person name="Palaniappan K."/>
            <person name="Varghese N."/>
            <person name="Mukherjee S."/>
            <person name="Reddy T.B.K."/>
            <person name="Daum C."/>
            <person name="Copeland A."/>
            <person name="Chen I.A."/>
            <person name="Ivanova N.N."/>
            <person name="Kyrpides N.C."/>
            <person name="Shapiro N."/>
            <person name="Eloe-Fadrosh E.A."/>
            <person name="Pietrasiak N."/>
        </authorList>
    </citation>
    <scope>NUCLEOTIDE SEQUENCE</scope>
    <source>
        <strain evidence="13">UHER 2000/2452</strain>
    </source>
</reference>
<dbReference type="FunFam" id="3.40.50.12780:FF:000013">
    <property type="entry name" value="Long-chain-fatty-acid--AMP ligase FadD32"/>
    <property type="match status" value="1"/>
</dbReference>
<name>A0A951UP47_9CYAN</name>
<dbReference type="CDD" id="cd05931">
    <property type="entry name" value="FAAL"/>
    <property type="match status" value="1"/>
</dbReference>
<dbReference type="PANTHER" id="PTHR22754:SF32">
    <property type="entry name" value="DISCO-INTERACTING PROTEIN 2"/>
    <property type="match status" value="1"/>
</dbReference>
<evidence type="ECO:0000256" key="11">
    <source>
        <dbReference type="SAM" id="MobiDB-lite"/>
    </source>
</evidence>
<keyword evidence="10" id="KW-0443">Lipid metabolism</keyword>
<dbReference type="InterPro" id="IPR036291">
    <property type="entry name" value="NAD(P)-bd_dom_sf"/>
</dbReference>
<dbReference type="GO" id="GO:0006633">
    <property type="term" value="P:fatty acid biosynthetic process"/>
    <property type="evidence" value="ECO:0007669"/>
    <property type="project" value="TreeGrafter"/>
</dbReference>
<dbReference type="GO" id="GO:0016627">
    <property type="term" value="F:oxidoreductase activity, acting on the CH-CH group of donors"/>
    <property type="evidence" value="ECO:0007669"/>
    <property type="project" value="InterPro"/>
</dbReference>
<keyword evidence="7" id="KW-0285">Flavoprotein</keyword>
<dbReference type="InterPro" id="IPR009100">
    <property type="entry name" value="AcylCoA_DH/oxidase_NM_dom_sf"/>
</dbReference>
<dbReference type="SUPFAM" id="SSF56645">
    <property type="entry name" value="Acyl-CoA dehydrogenase NM domain-like"/>
    <property type="match status" value="1"/>
</dbReference>
<evidence type="ECO:0000313" key="13">
    <source>
        <dbReference type="EMBL" id="MBW4661162.1"/>
    </source>
</evidence>
<evidence type="ECO:0000313" key="14">
    <source>
        <dbReference type="Proteomes" id="UP000757435"/>
    </source>
</evidence>
<dbReference type="InterPro" id="IPR040097">
    <property type="entry name" value="FAAL/FAAC"/>
</dbReference>
<evidence type="ECO:0000256" key="1">
    <source>
        <dbReference type="ARBA" id="ARBA00001974"/>
    </source>
</evidence>
<dbReference type="Gene3D" id="3.40.50.720">
    <property type="entry name" value="NAD(P)-binding Rossmann-like Domain"/>
    <property type="match status" value="1"/>
</dbReference>
<dbReference type="CDD" id="cd00567">
    <property type="entry name" value="ACAD"/>
    <property type="match status" value="1"/>
</dbReference>
<dbReference type="InterPro" id="IPR009075">
    <property type="entry name" value="AcylCo_DH/oxidase_C"/>
</dbReference>
<dbReference type="Pfam" id="PF00550">
    <property type="entry name" value="PP-binding"/>
    <property type="match status" value="1"/>
</dbReference>
<dbReference type="Proteomes" id="UP000757435">
    <property type="component" value="Unassembled WGS sequence"/>
</dbReference>
<dbReference type="Gene3D" id="1.10.1200.10">
    <property type="entry name" value="ACP-like"/>
    <property type="match status" value="1"/>
</dbReference>
<comment type="cofactor">
    <cofactor evidence="1">
        <name>FAD</name>
        <dbReference type="ChEBI" id="CHEBI:57692"/>
    </cofactor>
</comment>
<dbReference type="InterPro" id="IPR006091">
    <property type="entry name" value="Acyl-CoA_Oxase/DH_mid-dom"/>
</dbReference>
<dbReference type="InterPro" id="IPR045851">
    <property type="entry name" value="AMP-bd_C_sf"/>
</dbReference>
<dbReference type="PROSITE" id="PS50075">
    <property type="entry name" value="CARRIER"/>
    <property type="match status" value="1"/>
</dbReference>
<dbReference type="SUPFAM" id="SSF47203">
    <property type="entry name" value="Acyl-CoA dehydrogenase C-terminal domain-like"/>
    <property type="match status" value="1"/>
</dbReference>
<dbReference type="InterPro" id="IPR037069">
    <property type="entry name" value="AcylCoA_DH/ox_N_sf"/>
</dbReference>
<dbReference type="InterPro" id="IPR009081">
    <property type="entry name" value="PP-bd_ACP"/>
</dbReference>
<dbReference type="SUPFAM" id="SSF56801">
    <property type="entry name" value="Acetyl-CoA synthetase-like"/>
    <property type="match status" value="1"/>
</dbReference>
<feature type="compositionally biased region" description="Low complexity" evidence="11">
    <location>
        <begin position="1190"/>
        <end position="1203"/>
    </location>
</feature>
<feature type="region of interest" description="Disordered" evidence="11">
    <location>
        <begin position="1184"/>
        <end position="1203"/>
    </location>
</feature>
<dbReference type="PANTHER" id="PTHR22754">
    <property type="entry name" value="DISCO-INTERACTING PROTEIN 2 DIP2 -RELATED"/>
    <property type="match status" value="1"/>
</dbReference>
<protein>
    <submittedName>
        <fullName evidence="13">Thioester reductase domain-containing protein</fullName>
    </submittedName>
</protein>
<evidence type="ECO:0000259" key="12">
    <source>
        <dbReference type="PROSITE" id="PS50075"/>
    </source>
</evidence>
<dbReference type="Pfam" id="PF00441">
    <property type="entry name" value="Acyl-CoA_dh_1"/>
    <property type="match status" value="1"/>
</dbReference>
<dbReference type="SMART" id="SM01294">
    <property type="entry name" value="PKS_PP_betabranch"/>
    <property type="match status" value="1"/>
</dbReference>
<evidence type="ECO:0000256" key="9">
    <source>
        <dbReference type="ARBA" id="ARBA00022832"/>
    </source>
</evidence>
<dbReference type="InterPro" id="IPR020806">
    <property type="entry name" value="PKS_PP-bd"/>
</dbReference>
<dbReference type="InterPro" id="IPR046373">
    <property type="entry name" value="Acyl-CoA_Oxase/DH_mid-dom_sf"/>
</dbReference>
<organism evidence="13 14">
    <name type="scientific">Drouetiella hepatica Uher 2000/2452</name>
    <dbReference type="NCBI Taxonomy" id="904376"/>
    <lineage>
        <taxon>Bacteria</taxon>
        <taxon>Bacillati</taxon>
        <taxon>Cyanobacteriota</taxon>
        <taxon>Cyanophyceae</taxon>
        <taxon>Oculatellales</taxon>
        <taxon>Oculatellaceae</taxon>
        <taxon>Drouetiella</taxon>
    </lineage>
</organism>
<evidence type="ECO:0000256" key="5">
    <source>
        <dbReference type="ARBA" id="ARBA00022553"/>
    </source>
</evidence>
<evidence type="ECO:0000256" key="7">
    <source>
        <dbReference type="ARBA" id="ARBA00022630"/>
    </source>
</evidence>
<dbReference type="InterPro" id="IPR036736">
    <property type="entry name" value="ACP-like_sf"/>
</dbReference>
<dbReference type="InterPro" id="IPR013786">
    <property type="entry name" value="AcylCoA_DH/ox_N"/>
</dbReference>
<dbReference type="GO" id="GO:0050660">
    <property type="term" value="F:flavin adenine dinucleotide binding"/>
    <property type="evidence" value="ECO:0007669"/>
    <property type="project" value="InterPro"/>
</dbReference>
<dbReference type="InterPro" id="IPR020845">
    <property type="entry name" value="AMP-binding_CS"/>
</dbReference>
<keyword evidence="4" id="KW-0596">Phosphopantetheine</keyword>
<comment type="similarity">
    <text evidence="2">Belongs to the ATP-dependent AMP-binding enzyme family.</text>
</comment>
<dbReference type="SMART" id="SM00823">
    <property type="entry name" value="PKS_PP"/>
    <property type="match status" value="1"/>
</dbReference>
<proteinExistence type="inferred from homology"/>
<dbReference type="Gene3D" id="3.30.300.30">
    <property type="match status" value="1"/>
</dbReference>
<dbReference type="NCBIfam" id="TIGR01746">
    <property type="entry name" value="Thioester-redct"/>
    <property type="match status" value="1"/>
</dbReference>
<sequence>MTVCPSRFLATPRQWLTIADLLTHRAMTQPDQTVYVLLGDGEQESDRLTYQSLAQKAQAIAARLQTFAKPGDRALLLYPPGLDYIAAFFGCLYAGVVAVPAYPPRANRSAERVQAIAQDAQATVALTTVGIAANATWLKETPDLAALLWLTTNDCDISAGQISVEDRRSLILDSNTLAFLQYTSGSTGTPKGVMVSHGNLLHNLELICTCFGNTAQSRGVTWLPPYHDMGLVGGILQPLYVGASTVLMSPMDFLRKPINWLRAVSHYQATTSGGPNFAYDLCVQKITPEQRSTLDLSHWEVAFNGAEPVRAAVLERFAEAFAVCGFRQEAFYPCYGMAETTLLVSGGQKSQMPVIKTVSAAALSQNQVVASNSEEEGRSLVGCGQAAQRVAIVNPESQVVCAAGQVGEIWVAQNPSLAQGYWQQPEQTRQIFYAVTAPEENPEATSYLRTGDLGFVEDGELFVTGRLKDVIIVRGQNHYPQDIELTVEQSHGSLRKPGCCAAFAIEVEGEERLVIVAEVERRYQERRRVAISAIERSGDSVNLTDRRQTSPDADGTTHQSLDVEQVVSQIRQAVAIEHGLQVHGVVLLSAGSIPKTSSGKIQRYACRSGFLRGSLDVVASRETAIPVQQVAQKLEVFENLQVSEKLEASEKLNDPTQSQADDLIQWLRNYGGDRINSFLIDERRCIPPHIVLDFGNRGLLGMQVPQSYGGIALSHRSTLRILQQLGAIDSTLALFVGLNNVLGIRPILNYGSEAIREEFLPKLATGRELAAFALTEPGAGSNPQALSTQAVAADGTGSGLQLYGTKIWSGSAAWAGVINVFAQHLDANGKSRGVSAFAVRQGSPGLRQGAEALTMGMRGMVQNTVYLEGVPVASEQILGEPGNGMEVAQDAMMYGRLSIAAACVGGMKRCAQLMVRYADRRMVSTGRLLSNPVTLVRLNDLTAAIATTETLVNQVAEWLDRGVIVPIEVYTACKIAAPEFFWQAADNLVQLLGGRGYIETNIAPQLLRDARILRIFEGPTETLNMFLGSRVVHQGQGLTQFLSHNLGAADLAQRLQTIAQQIQQREETCGERFGDRTTAQRWAYVLIGEITTQVILLASVRWAFAQSRIGSGDSLGRAVAWAQIQLEQQIERAGQMPTAVFIAAEPLKQTIADYGQAIGEVEQTLADENRELDELLRHIPCKPVAPEPITSQSQASDTSQASTKTQEALQNWIMQWLERKVNIAVSEPSRSFAEYGLDSVTAVEFAHELQQMTAPLEVEANLIWHFPTIAALSTHLATELQALNLPSSDRVVERAIDLHQEAVLDIEIAASIAAKRGQLNPVAHPKAIFLTGSTGFLGAFLLADLLRQTQATCYCLVRAADIIQGIARIQQNLGNYGLWDEKFQTRIVPILGDLARPQFGLCDAAFQDLALQIDVIYHSAALLNWVYPYAGLKTSNVLGTQEVIRLASQHTLKPLHYVSTVTVFESTAYAGQQVMESDPVDHSEGIYMGYSQSKWVAEKLVTIARDQGLPVTIYRPPLISGDSQTGAWNSDDFTCLMIRGCIQLGSMPDLDYRMDIAPVNYVSQAIAHLSQQPESLGKAFHLNNPQPLHWRQFADWLQDKGYTMQICSYQDWLERLRVQTEDNPLAPLLPFFLKRWSTEQLTIPQLYQQDQKPQIDCRATLQALEETAIACAPVDSALLSTYFAYLIQTGALMQSEV</sequence>
<dbReference type="GO" id="GO:0016874">
    <property type="term" value="F:ligase activity"/>
    <property type="evidence" value="ECO:0007669"/>
    <property type="project" value="UniProtKB-KW"/>
</dbReference>
<dbReference type="SUPFAM" id="SSF51735">
    <property type="entry name" value="NAD(P)-binding Rossmann-fold domains"/>
    <property type="match status" value="1"/>
</dbReference>
<dbReference type="CDD" id="cd05235">
    <property type="entry name" value="SDR_e1"/>
    <property type="match status" value="1"/>
</dbReference>
<accession>A0A951UP47</accession>
<dbReference type="Pfam" id="PF02770">
    <property type="entry name" value="Acyl-CoA_dh_M"/>
    <property type="match status" value="1"/>
</dbReference>
<comment type="similarity">
    <text evidence="3">Belongs to the acyl-CoA dehydrogenase family.</text>
</comment>